<dbReference type="EMBL" id="CM001475">
    <property type="protein sequence ID" value="EIC29596.1"/>
    <property type="molecule type" value="Genomic_DNA"/>
</dbReference>
<keyword evidence="5" id="KW-1185">Reference proteome</keyword>
<dbReference type="PANTHER" id="PTHR33406">
    <property type="entry name" value="MEMBRANE PROTEIN MJ1562-RELATED"/>
    <property type="match status" value="1"/>
</dbReference>
<dbReference type="PROSITE" id="PS50156">
    <property type="entry name" value="SSD"/>
    <property type="match status" value="1"/>
</dbReference>
<accession>H8GNK3</accession>
<evidence type="ECO:0000256" key="1">
    <source>
        <dbReference type="SAM" id="MobiDB-lite"/>
    </source>
</evidence>
<feature type="transmembrane region" description="Helical" evidence="2">
    <location>
        <begin position="688"/>
        <end position="711"/>
    </location>
</feature>
<dbReference type="Proteomes" id="UP000005090">
    <property type="component" value="Chromosome"/>
</dbReference>
<keyword evidence="2" id="KW-1133">Transmembrane helix</keyword>
<dbReference type="eggNOG" id="COG4258">
    <property type="taxonomic scope" value="Bacteria"/>
</dbReference>
<dbReference type="GO" id="GO:0005886">
    <property type="term" value="C:plasma membrane"/>
    <property type="evidence" value="ECO:0007669"/>
    <property type="project" value="TreeGrafter"/>
</dbReference>
<dbReference type="AlphaFoldDB" id="H8GNK3"/>
<evidence type="ECO:0000313" key="4">
    <source>
        <dbReference type="EMBL" id="EIC29596.1"/>
    </source>
</evidence>
<evidence type="ECO:0000259" key="3">
    <source>
        <dbReference type="PROSITE" id="PS50156"/>
    </source>
</evidence>
<dbReference type="STRING" id="686340.Metal_1829"/>
<dbReference type="InterPro" id="IPR050545">
    <property type="entry name" value="Mycobact_MmpL"/>
</dbReference>
<dbReference type="SUPFAM" id="SSF82866">
    <property type="entry name" value="Multidrug efflux transporter AcrB transmembrane domain"/>
    <property type="match status" value="2"/>
</dbReference>
<protein>
    <submittedName>
        <fullName evidence="4">Putative exporter</fullName>
    </submittedName>
</protein>
<feature type="domain" description="SSD" evidence="3">
    <location>
        <begin position="336"/>
        <end position="395"/>
    </location>
</feature>
<sequence>MNAYLPRLSAGIWLLGMLLLGVLGFDTLNRDWLETGFLALLPKIEQRPDVAAAIERHNALINRKVIWLIGAPGGEAAIANAEQLEKRVRDSGLFGSITLKVNQEQGVDRYRRFFAHRYRLLDPETRRLLVSQPQALLDRNLEMLYSPAGQMQAAMLEHDPLLLFGRYMATQKPAGLNLEQGVVTVRDGQKVWVLLQADLDNGRLPLDKLEKLLQLSRNAAAEIQKSGGELLVSGLPLFTAYGAESAQREISTVGIGSGIGIVLLFLWTFRSIRPLLLSTAAIASGLAAALVVSVWMFGKIHIITLVFGASLIGVVDDYAQHYLCDSFGERDWNPRKGLSAIFPALFLGLISNLLSYAGLGFSPFPGLQEVALFSAVGLFAAWLTVVLLFPLLLTGFRFAHEPALLKLATLWERRWPDWAFHNRRWLGASVLIVLAGGTAQLTPRDDVRLLQSASPALLQDAEKIRRLLQLRDNQFFLVSGKDRQEWYVNEQRLLEKLDALIRRDALKSYEGLSRYWPDPENQRTDYLLVKKALFDSGLAKRYMSELGFDRAAIAAELKTFAEAEGGTLKLEDWLAAADAGKRSLWLGCTEGRCAGIVALSRIRDAAALKSLEALPGVVWVDHVEELSSLFARYRIRASVLLFAAFALVSAGLCFKFGRRGALTVMSVPLVASLAALALTGWFNQLFSLFNLFALLLVLGIGVDYAAFFYLAGERRTSTSLAVTLSGLTTLLSFGLLAVSSTEIVHAFGFTVAVGIMAAMLTAPLIGKENPLQRPKEPRKIAGNIRKSALNPRKKRTEDAPM</sequence>
<evidence type="ECO:0000313" key="5">
    <source>
        <dbReference type="Proteomes" id="UP000005090"/>
    </source>
</evidence>
<dbReference type="HOGENOM" id="CLU_017576_0_0_6"/>
<feature type="transmembrane region" description="Helical" evidence="2">
    <location>
        <begin position="340"/>
        <end position="359"/>
    </location>
</feature>
<feature type="transmembrane region" description="Helical" evidence="2">
    <location>
        <begin position="275"/>
        <end position="296"/>
    </location>
</feature>
<evidence type="ECO:0000256" key="2">
    <source>
        <dbReference type="SAM" id="Phobius"/>
    </source>
</evidence>
<feature type="transmembrane region" description="Helical" evidence="2">
    <location>
        <begin position="718"/>
        <end position="737"/>
    </location>
</feature>
<dbReference type="RefSeq" id="WP_005371584.1">
    <property type="nucleotide sequence ID" value="NZ_CM001475.1"/>
</dbReference>
<feature type="transmembrane region" description="Helical" evidence="2">
    <location>
        <begin position="371"/>
        <end position="396"/>
    </location>
</feature>
<reference evidence="4 5" key="1">
    <citation type="journal article" date="2013" name="Genome Announc.">
        <title>Genome Sequence of the Obligate Gammaproteobacterial Methanotroph Methylomicrobium album Strain BG8.</title>
        <authorList>
            <person name="Kits K.D."/>
            <person name="Kalyuzhnaya M.G."/>
            <person name="Klotz M.G."/>
            <person name="Jetten M.S."/>
            <person name="Op den Camp H.J."/>
            <person name="Vuilleumier S."/>
            <person name="Bringel F."/>
            <person name="Dispirito A.A."/>
            <person name="Murrell J.C."/>
            <person name="Bruce D."/>
            <person name="Cheng J.F."/>
            <person name="Copeland A."/>
            <person name="Goodwin L."/>
            <person name="Hauser L."/>
            <person name="Lajus A."/>
            <person name="Land M.L."/>
            <person name="Lapidus A."/>
            <person name="Lucas S."/>
            <person name="Medigue C."/>
            <person name="Pitluck S."/>
            <person name="Woyke T."/>
            <person name="Zeytun A."/>
            <person name="Stein L.Y."/>
        </authorList>
    </citation>
    <scope>NUCLEOTIDE SEQUENCE [LARGE SCALE GENOMIC DNA]</scope>
    <source>
        <strain evidence="4 5">BG8</strain>
    </source>
</reference>
<feature type="transmembrane region" description="Helical" evidence="2">
    <location>
        <begin position="743"/>
        <end position="765"/>
    </location>
</feature>
<dbReference type="Gene3D" id="1.20.1640.10">
    <property type="entry name" value="Multidrug efflux transporter AcrB transmembrane domain"/>
    <property type="match status" value="2"/>
</dbReference>
<organism evidence="4 5">
    <name type="scientific">Methylomicrobium album BG8</name>
    <dbReference type="NCBI Taxonomy" id="686340"/>
    <lineage>
        <taxon>Bacteria</taxon>
        <taxon>Pseudomonadati</taxon>
        <taxon>Pseudomonadota</taxon>
        <taxon>Gammaproteobacteria</taxon>
        <taxon>Methylococcales</taxon>
        <taxon>Methylococcaceae</taxon>
        <taxon>Methylomicrobium</taxon>
    </lineage>
</organism>
<dbReference type="PANTHER" id="PTHR33406:SF13">
    <property type="entry name" value="MEMBRANE PROTEIN YDFJ"/>
    <property type="match status" value="1"/>
</dbReference>
<name>H8GNK3_METAL</name>
<gene>
    <name evidence="4" type="ORF">Metal_1829</name>
</gene>
<keyword evidence="2" id="KW-0472">Membrane</keyword>
<feature type="transmembrane region" description="Helical" evidence="2">
    <location>
        <begin position="250"/>
        <end position="268"/>
    </location>
</feature>
<proteinExistence type="predicted"/>
<feature type="transmembrane region" description="Helical" evidence="2">
    <location>
        <begin position="635"/>
        <end position="654"/>
    </location>
</feature>
<keyword evidence="2" id="KW-0812">Transmembrane</keyword>
<feature type="region of interest" description="Disordered" evidence="1">
    <location>
        <begin position="770"/>
        <end position="801"/>
    </location>
</feature>
<dbReference type="InterPro" id="IPR000731">
    <property type="entry name" value="SSD"/>
</dbReference>
<feature type="transmembrane region" description="Helical" evidence="2">
    <location>
        <begin position="661"/>
        <end position="682"/>
    </location>
</feature>